<reference evidence="3 4" key="1">
    <citation type="submission" date="2019-03" db="EMBL/GenBank/DDBJ databases">
        <title>Genomic Encyclopedia of Type Strains, Phase IV (KMG-IV): sequencing the most valuable type-strain genomes for metagenomic binning, comparative biology and taxonomic classification.</title>
        <authorList>
            <person name="Goeker M."/>
        </authorList>
    </citation>
    <scope>NUCLEOTIDE SEQUENCE [LARGE SCALE GENOMIC DNA]</scope>
    <source>
        <strain evidence="3 4">DSM 103428</strain>
    </source>
</reference>
<dbReference type="GO" id="GO:0016757">
    <property type="term" value="F:glycosyltransferase activity"/>
    <property type="evidence" value="ECO:0007669"/>
    <property type="project" value="TreeGrafter"/>
</dbReference>
<dbReference type="GO" id="GO:0009103">
    <property type="term" value="P:lipopolysaccharide biosynthetic process"/>
    <property type="evidence" value="ECO:0007669"/>
    <property type="project" value="TreeGrafter"/>
</dbReference>
<keyword evidence="4" id="KW-1185">Reference proteome</keyword>
<protein>
    <submittedName>
        <fullName evidence="3">Glycosyltransferase involved in cell wall biosynthesis</fullName>
    </submittedName>
</protein>
<feature type="region of interest" description="Disordered" evidence="2">
    <location>
        <begin position="433"/>
        <end position="494"/>
    </location>
</feature>
<dbReference type="RefSeq" id="WP_131996492.1">
    <property type="nucleotide sequence ID" value="NZ_SMGK01000003.1"/>
</dbReference>
<proteinExistence type="predicted"/>
<organism evidence="3 4">
    <name type="scientific">Acidipila rosea</name>
    <dbReference type="NCBI Taxonomy" id="768535"/>
    <lineage>
        <taxon>Bacteria</taxon>
        <taxon>Pseudomonadati</taxon>
        <taxon>Acidobacteriota</taxon>
        <taxon>Terriglobia</taxon>
        <taxon>Terriglobales</taxon>
        <taxon>Acidobacteriaceae</taxon>
        <taxon>Acidipila</taxon>
    </lineage>
</organism>
<comment type="caution">
    <text evidence="3">The sequence shown here is derived from an EMBL/GenBank/DDBJ whole genome shotgun (WGS) entry which is preliminary data.</text>
</comment>
<dbReference type="Pfam" id="PF13692">
    <property type="entry name" value="Glyco_trans_1_4"/>
    <property type="match status" value="1"/>
</dbReference>
<feature type="compositionally biased region" description="Basic and acidic residues" evidence="2">
    <location>
        <begin position="473"/>
        <end position="485"/>
    </location>
</feature>
<dbReference type="SUPFAM" id="SSF53756">
    <property type="entry name" value="UDP-Glycosyltransferase/glycogen phosphorylase"/>
    <property type="match status" value="1"/>
</dbReference>
<dbReference type="PANTHER" id="PTHR46401:SF2">
    <property type="entry name" value="GLYCOSYLTRANSFERASE WBBK-RELATED"/>
    <property type="match status" value="1"/>
</dbReference>
<evidence type="ECO:0000313" key="4">
    <source>
        <dbReference type="Proteomes" id="UP000295210"/>
    </source>
</evidence>
<evidence type="ECO:0000256" key="2">
    <source>
        <dbReference type="SAM" id="MobiDB-lite"/>
    </source>
</evidence>
<dbReference type="Gene3D" id="3.40.50.2000">
    <property type="entry name" value="Glycogen Phosphorylase B"/>
    <property type="match status" value="2"/>
</dbReference>
<keyword evidence="1 3" id="KW-0808">Transferase</keyword>
<gene>
    <name evidence="3" type="ORF">C7378_2322</name>
</gene>
<accession>A0A4R1L3V7</accession>
<dbReference type="PANTHER" id="PTHR46401">
    <property type="entry name" value="GLYCOSYLTRANSFERASE WBBK-RELATED"/>
    <property type="match status" value="1"/>
</dbReference>
<name>A0A4R1L3V7_9BACT</name>
<evidence type="ECO:0000313" key="3">
    <source>
        <dbReference type="EMBL" id="TCK72732.1"/>
    </source>
</evidence>
<dbReference type="AlphaFoldDB" id="A0A4R1L3V7"/>
<evidence type="ECO:0000256" key="1">
    <source>
        <dbReference type="ARBA" id="ARBA00022679"/>
    </source>
</evidence>
<dbReference type="OrthoDB" id="9771846at2"/>
<dbReference type="EMBL" id="SMGK01000003">
    <property type="protein sequence ID" value="TCK72732.1"/>
    <property type="molecule type" value="Genomic_DNA"/>
</dbReference>
<sequence length="494" mass="55086">MKICLVAAFPPSKRQLNEYSFHIAREIQRHKDVELIILADELEEYEFAVEMEEDDPSKKKRLAELPGFNVVRCWKFGSLTTPMRLLNTIRRLNPDVVWFNLVFSSFGAPSSPFAAFAGLSVPALTRAAGFYTHITLHHIVEHVDLAGTGVRREKIYRIGTNLATRALLKAHSVSVLLSAYRRTLMSKYSAQNILVGTHGTFTTIPSRPDFTKRGNPELRILAFGNWGTYKRLETLMEAFPAVLKNIPNARLIVAGGNHPAAAGYWESVRDAQPAGLPIEFRGYIHQKDVPELFRTSSVLVMPYDSSTGSSGPAHQACEYGVPIVCADIPDFRCMATDDDMAINFYKVGDAKELAEKLTDLLRSPDLQREMSEHNYEAGVQMMMATVARNYLRWFELHKFKRTMAEGEALAQRQQRGMRSWFSRAGKVSSGWTLDADLLPHNPDGNAVGEEVDPTQPEPPPARLTSKSSSLRKPCAEHGKAEKDGYDATGLESAG</sequence>
<dbReference type="Proteomes" id="UP000295210">
    <property type="component" value="Unassembled WGS sequence"/>
</dbReference>